<dbReference type="Proteomes" id="UP001367508">
    <property type="component" value="Unassembled WGS sequence"/>
</dbReference>
<reference evidence="2 3" key="1">
    <citation type="submission" date="2024-01" db="EMBL/GenBank/DDBJ databases">
        <title>The genomes of 5 underutilized Papilionoideae crops provide insights into root nodulation and disease resistanc.</title>
        <authorList>
            <person name="Jiang F."/>
        </authorList>
    </citation>
    <scope>NUCLEOTIDE SEQUENCE [LARGE SCALE GENOMIC DNA]</scope>
    <source>
        <strain evidence="2">LVBAO_FW01</strain>
        <tissue evidence="2">Leaves</tissue>
    </source>
</reference>
<dbReference type="EMBL" id="JAYMYQ010000003">
    <property type="protein sequence ID" value="KAK7345319.1"/>
    <property type="molecule type" value="Genomic_DNA"/>
</dbReference>
<evidence type="ECO:0000313" key="3">
    <source>
        <dbReference type="Proteomes" id="UP001367508"/>
    </source>
</evidence>
<feature type="transmembrane region" description="Helical" evidence="1">
    <location>
        <begin position="53"/>
        <end position="75"/>
    </location>
</feature>
<keyword evidence="1" id="KW-1133">Transmembrane helix</keyword>
<keyword evidence="3" id="KW-1185">Reference proteome</keyword>
<evidence type="ECO:0000313" key="2">
    <source>
        <dbReference type="EMBL" id="KAK7345319.1"/>
    </source>
</evidence>
<proteinExistence type="predicted"/>
<organism evidence="2 3">
    <name type="scientific">Canavalia gladiata</name>
    <name type="common">Sword bean</name>
    <name type="synonym">Dolichos gladiatus</name>
    <dbReference type="NCBI Taxonomy" id="3824"/>
    <lineage>
        <taxon>Eukaryota</taxon>
        <taxon>Viridiplantae</taxon>
        <taxon>Streptophyta</taxon>
        <taxon>Embryophyta</taxon>
        <taxon>Tracheophyta</taxon>
        <taxon>Spermatophyta</taxon>
        <taxon>Magnoliopsida</taxon>
        <taxon>eudicotyledons</taxon>
        <taxon>Gunneridae</taxon>
        <taxon>Pentapetalae</taxon>
        <taxon>rosids</taxon>
        <taxon>fabids</taxon>
        <taxon>Fabales</taxon>
        <taxon>Fabaceae</taxon>
        <taxon>Papilionoideae</taxon>
        <taxon>50 kb inversion clade</taxon>
        <taxon>NPAAA clade</taxon>
        <taxon>indigoferoid/millettioid clade</taxon>
        <taxon>Phaseoleae</taxon>
        <taxon>Canavalia</taxon>
    </lineage>
</organism>
<comment type="caution">
    <text evidence="2">The sequence shown here is derived from an EMBL/GenBank/DDBJ whole genome shotgun (WGS) entry which is preliminary data.</text>
</comment>
<protein>
    <submittedName>
        <fullName evidence="2">Uncharacterized protein</fullName>
    </submittedName>
</protein>
<keyword evidence="1" id="KW-0812">Transmembrane</keyword>
<evidence type="ECO:0000256" key="1">
    <source>
        <dbReference type="SAM" id="Phobius"/>
    </source>
</evidence>
<sequence>MGGPHILCDSFAWRLLTINQRPSLASHFNWISVNIDQGSYVLRRLRPPWGIRYLPVIVAAGIRPLFAQGLAILMYIDKSKFTRTQTLAAIVTASNQCGILLYQCMTLWDPYMLSKPPNVSLEE</sequence>
<gene>
    <name evidence="2" type="ORF">VNO77_15921</name>
</gene>
<name>A0AAN9QRI5_CANGL</name>
<keyword evidence="1" id="KW-0472">Membrane</keyword>
<dbReference type="AlphaFoldDB" id="A0AAN9QRI5"/>
<accession>A0AAN9QRI5</accession>